<evidence type="ECO:0008006" key="15">
    <source>
        <dbReference type="Google" id="ProtNLM"/>
    </source>
</evidence>
<feature type="domain" description="Sodium/calcium exchanger membrane region" evidence="11">
    <location>
        <begin position="1356"/>
        <end position="1509"/>
    </location>
</feature>
<feature type="compositionally biased region" description="Basic and acidic residues" evidence="9">
    <location>
        <begin position="503"/>
        <end position="513"/>
    </location>
</feature>
<keyword evidence="4" id="KW-0597">Phosphoprotein</keyword>
<name>A0A317XPV9_9BASI</name>
<evidence type="ECO:0000259" key="12">
    <source>
        <dbReference type="Pfam" id="PF03733"/>
    </source>
</evidence>
<keyword evidence="6 10" id="KW-1133">Transmembrane helix</keyword>
<evidence type="ECO:0000256" key="2">
    <source>
        <dbReference type="ARBA" id="ARBA00008170"/>
    </source>
</evidence>
<gene>
    <name evidence="13" type="ORF">BCV70DRAFT_94934</name>
</gene>
<dbReference type="GO" id="GO:0012505">
    <property type="term" value="C:endomembrane system"/>
    <property type="evidence" value="ECO:0007669"/>
    <property type="project" value="UniProtKB-SubCell"/>
</dbReference>
<dbReference type="InterPro" id="IPR044880">
    <property type="entry name" value="NCX_ion-bd_dom_sf"/>
</dbReference>
<feature type="transmembrane region" description="Helical" evidence="10">
    <location>
        <begin position="1491"/>
        <end position="1511"/>
    </location>
</feature>
<dbReference type="GO" id="GO:0015369">
    <property type="term" value="F:calcium:proton antiporter activity"/>
    <property type="evidence" value="ECO:0007669"/>
    <property type="project" value="TreeGrafter"/>
</dbReference>
<keyword evidence="5 10" id="KW-0812">Transmembrane</keyword>
<feature type="domain" description="Inner membrane component" evidence="12">
    <location>
        <begin position="598"/>
        <end position="648"/>
    </location>
</feature>
<keyword evidence="14" id="KW-1185">Reference proteome</keyword>
<feature type="compositionally biased region" description="Basic and acidic residues" evidence="9">
    <location>
        <begin position="471"/>
        <end position="489"/>
    </location>
</feature>
<dbReference type="Pfam" id="PF03733">
    <property type="entry name" value="YccF"/>
    <property type="match status" value="1"/>
</dbReference>
<feature type="compositionally biased region" description="Basic and acidic residues" evidence="9">
    <location>
        <begin position="279"/>
        <end position="310"/>
    </location>
</feature>
<feature type="compositionally biased region" description="Basic and acidic residues" evidence="9">
    <location>
        <begin position="1332"/>
        <end position="1346"/>
    </location>
</feature>
<feature type="transmembrane region" description="Helical" evidence="10">
    <location>
        <begin position="1053"/>
        <end position="1074"/>
    </location>
</feature>
<evidence type="ECO:0000256" key="5">
    <source>
        <dbReference type="ARBA" id="ARBA00022692"/>
    </source>
</evidence>
<feature type="transmembrane region" description="Helical" evidence="10">
    <location>
        <begin position="1426"/>
        <end position="1447"/>
    </location>
</feature>
<feature type="region of interest" description="Disordered" evidence="9">
    <location>
        <begin position="699"/>
        <end position="782"/>
    </location>
</feature>
<evidence type="ECO:0000256" key="10">
    <source>
        <dbReference type="SAM" id="Phobius"/>
    </source>
</evidence>
<keyword evidence="7" id="KW-0406">Ion transport</keyword>
<feature type="transmembrane region" description="Helical" evidence="10">
    <location>
        <begin position="1086"/>
        <end position="1106"/>
    </location>
</feature>
<dbReference type="InterPro" id="IPR005185">
    <property type="entry name" value="YccF"/>
</dbReference>
<feature type="compositionally biased region" description="Polar residues" evidence="9">
    <location>
        <begin position="311"/>
        <end position="320"/>
    </location>
</feature>
<feature type="compositionally biased region" description="Low complexity" evidence="9">
    <location>
        <begin position="446"/>
        <end position="460"/>
    </location>
</feature>
<dbReference type="FunFam" id="1.20.1420.30:FF:000014">
    <property type="entry name" value="Cation/H+ exchanger protein 2"/>
    <property type="match status" value="1"/>
</dbReference>
<protein>
    <recommendedName>
        <fullName evidence="15">Calcium permease</fullName>
    </recommendedName>
</protein>
<feature type="compositionally biased region" description="Polar residues" evidence="9">
    <location>
        <begin position="201"/>
        <end position="239"/>
    </location>
</feature>
<dbReference type="InParanoid" id="A0A317XPV9"/>
<dbReference type="STRING" id="1882483.A0A317XPV9"/>
<evidence type="ECO:0000256" key="9">
    <source>
        <dbReference type="SAM" id="MobiDB-lite"/>
    </source>
</evidence>
<dbReference type="Proteomes" id="UP000246740">
    <property type="component" value="Unassembled WGS sequence"/>
</dbReference>
<dbReference type="PANTHER" id="PTHR31503">
    <property type="entry name" value="VACUOLAR CALCIUM ION TRANSPORTER"/>
    <property type="match status" value="1"/>
</dbReference>
<feature type="region of interest" description="Disordered" evidence="9">
    <location>
        <begin position="1322"/>
        <end position="1348"/>
    </location>
</feature>
<feature type="compositionally biased region" description="Basic and acidic residues" evidence="9">
    <location>
        <begin position="253"/>
        <end position="269"/>
    </location>
</feature>
<feature type="region of interest" description="Disordered" evidence="9">
    <location>
        <begin position="1232"/>
        <end position="1273"/>
    </location>
</feature>
<evidence type="ECO:0000256" key="7">
    <source>
        <dbReference type="ARBA" id="ARBA00023065"/>
    </source>
</evidence>
<dbReference type="GO" id="GO:0005774">
    <property type="term" value="C:vacuolar membrane"/>
    <property type="evidence" value="ECO:0007669"/>
    <property type="project" value="UniProtKB-ARBA"/>
</dbReference>
<evidence type="ECO:0000313" key="14">
    <source>
        <dbReference type="Proteomes" id="UP000246740"/>
    </source>
</evidence>
<feature type="transmembrane region" description="Helical" evidence="10">
    <location>
        <begin position="1468"/>
        <end position="1485"/>
    </location>
</feature>
<feature type="compositionally biased region" description="Polar residues" evidence="9">
    <location>
        <begin position="328"/>
        <end position="340"/>
    </location>
</feature>
<feature type="transmembrane region" description="Helical" evidence="10">
    <location>
        <begin position="948"/>
        <end position="967"/>
    </location>
</feature>
<feature type="transmembrane region" description="Helical" evidence="10">
    <location>
        <begin position="1155"/>
        <end position="1175"/>
    </location>
</feature>
<reference evidence="13 14" key="1">
    <citation type="journal article" date="2018" name="Mol. Biol. Evol.">
        <title>Broad Genomic Sampling Reveals a Smut Pathogenic Ancestry of the Fungal Clade Ustilaginomycotina.</title>
        <authorList>
            <person name="Kijpornyongpan T."/>
            <person name="Mondo S.J."/>
            <person name="Barry K."/>
            <person name="Sandor L."/>
            <person name="Lee J."/>
            <person name="Lipzen A."/>
            <person name="Pangilinan J."/>
            <person name="LaButti K."/>
            <person name="Hainaut M."/>
            <person name="Henrissat B."/>
            <person name="Grigoriev I.V."/>
            <person name="Spatafora J.W."/>
            <person name="Aime M.C."/>
        </authorList>
    </citation>
    <scope>NUCLEOTIDE SEQUENCE [LARGE SCALE GENOMIC DNA]</scope>
    <source>
        <strain evidence="13 14">MCA 3645</strain>
    </source>
</reference>
<dbReference type="InterPro" id="IPR004837">
    <property type="entry name" value="NaCa_Exmemb"/>
</dbReference>
<dbReference type="PANTHER" id="PTHR31503:SF10">
    <property type="entry name" value="VNX1 PROTEIN"/>
    <property type="match status" value="1"/>
</dbReference>
<feature type="transmembrane region" description="Helical" evidence="10">
    <location>
        <begin position="1018"/>
        <end position="1041"/>
    </location>
</feature>
<dbReference type="Pfam" id="PF01699">
    <property type="entry name" value="Na_Ca_ex"/>
    <property type="match status" value="2"/>
</dbReference>
<organism evidence="13 14">
    <name type="scientific">Testicularia cyperi</name>
    <dbReference type="NCBI Taxonomy" id="1882483"/>
    <lineage>
        <taxon>Eukaryota</taxon>
        <taxon>Fungi</taxon>
        <taxon>Dikarya</taxon>
        <taxon>Basidiomycota</taxon>
        <taxon>Ustilaginomycotina</taxon>
        <taxon>Ustilaginomycetes</taxon>
        <taxon>Ustilaginales</taxon>
        <taxon>Anthracoideaceae</taxon>
        <taxon>Testicularia</taxon>
    </lineage>
</organism>
<evidence type="ECO:0000313" key="13">
    <source>
        <dbReference type="EMBL" id="PWZ00404.1"/>
    </source>
</evidence>
<feature type="compositionally biased region" description="Polar residues" evidence="9">
    <location>
        <begin position="707"/>
        <end position="728"/>
    </location>
</feature>
<feature type="domain" description="Sodium/calcium exchanger membrane region" evidence="11">
    <location>
        <begin position="989"/>
        <end position="1104"/>
    </location>
</feature>
<proteinExistence type="inferred from homology"/>
<dbReference type="OrthoDB" id="16982at2759"/>
<feature type="compositionally biased region" description="Polar residues" evidence="9">
    <location>
        <begin position="133"/>
        <end position="156"/>
    </location>
</feature>
<dbReference type="EMBL" id="KZ819192">
    <property type="protein sequence ID" value="PWZ00404.1"/>
    <property type="molecule type" value="Genomic_DNA"/>
</dbReference>
<dbReference type="GO" id="GO:0006874">
    <property type="term" value="P:intracellular calcium ion homeostasis"/>
    <property type="evidence" value="ECO:0007669"/>
    <property type="project" value="TreeGrafter"/>
</dbReference>
<feature type="transmembrane region" description="Helical" evidence="10">
    <location>
        <begin position="1359"/>
        <end position="1382"/>
    </location>
</feature>
<comment type="subcellular location">
    <subcellularLocation>
        <location evidence="1">Endomembrane system</location>
        <topology evidence="1">Multi-pass membrane protein</topology>
    </subcellularLocation>
</comment>
<comment type="similarity">
    <text evidence="2">Belongs to the Ca(2+):cation antiporter (CaCA) (TC 2.A.19) family.</text>
</comment>
<keyword evidence="8 10" id="KW-0472">Membrane</keyword>
<feature type="region of interest" description="Disordered" evidence="9">
    <location>
        <begin position="1"/>
        <end position="541"/>
    </location>
</feature>
<evidence type="ECO:0000256" key="3">
    <source>
        <dbReference type="ARBA" id="ARBA00022448"/>
    </source>
</evidence>
<feature type="compositionally biased region" description="Polar residues" evidence="9">
    <location>
        <begin position="402"/>
        <end position="430"/>
    </location>
</feature>
<dbReference type="InterPro" id="IPR004713">
    <property type="entry name" value="CaH_exchang"/>
</dbReference>
<feature type="transmembrane region" description="Helical" evidence="10">
    <location>
        <begin position="1394"/>
        <end position="1414"/>
    </location>
</feature>
<feature type="compositionally biased region" description="Low complexity" evidence="9">
    <location>
        <begin position="79"/>
        <end position="111"/>
    </location>
</feature>
<dbReference type="Gene3D" id="1.20.1420.30">
    <property type="entry name" value="NCX, central ion-binding region"/>
    <property type="match status" value="1"/>
</dbReference>
<evidence type="ECO:0000256" key="4">
    <source>
        <dbReference type="ARBA" id="ARBA00022553"/>
    </source>
</evidence>
<feature type="compositionally biased region" description="Acidic residues" evidence="9">
    <location>
        <begin position="515"/>
        <end position="541"/>
    </location>
</feature>
<evidence type="ECO:0000256" key="8">
    <source>
        <dbReference type="ARBA" id="ARBA00023136"/>
    </source>
</evidence>
<evidence type="ECO:0000256" key="6">
    <source>
        <dbReference type="ARBA" id="ARBA00022989"/>
    </source>
</evidence>
<keyword evidence="3" id="KW-0813">Transport</keyword>
<evidence type="ECO:0000259" key="11">
    <source>
        <dbReference type="Pfam" id="PF01699"/>
    </source>
</evidence>
<feature type="transmembrane region" description="Helical" evidence="10">
    <location>
        <begin position="979"/>
        <end position="1006"/>
    </location>
</feature>
<feature type="compositionally biased region" description="Polar residues" evidence="9">
    <location>
        <begin position="34"/>
        <end position="48"/>
    </location>
</feature>
<evidence type="ECO:0000256" key="1">
    <source>
        <dbReference type="ARBA" id="ARBA00004127"/>
    </source>
</evidence>
<sequence length="1622" mass="173809">MSDPHAGQPSRASATPAPKSGTRQPSADDPHAASLSTTPTQSQLQNLGLNPMSDFRSNTGTVKATAGGRPHSSLDTAVQPQSHWQQSSSAAMSQSSASRYQQPSSSSYSSSVDRDSSSHGIATIGRGQPNAALLSTPQNRSGTVREPSQSQRSVSYAPSDIDTISGMSASEYSSGGEDDGDQWGHSSAQQGRGRVRDNAIRQGTSIGRPNLLVDSTASARSASGLTATSAQRNRRSSATGRDGSKARRQSQAYRDKDYLDGAEGDRYGPLDEEDDEVEPHDRGEELVRRRMKARQREKALRKKAEKERSRQSVAYSQTGNAGLLSPTLKPSSTFLGQRPTSPSPQQPDRSGRPTTIVLPPPAFAGYQGAALSPGAQPAFPSPGAVGRGAPYPSPHGHIRRPSASQQGSQNRFSIMSHGQQSTVGPRSSYNAPPAASDIGFGASSVAGRSATEASSSAAGSVRADESDMDHDEERDTIASLADRRRRDTLDGDQTNDADLTEDQTSRDHGRSGEADNADGDNDDDDVGDDEVEDDEDLDDQDVEYTLKDRQDAINIEHPFGLPIWKPALYKKSRSVTRNAEIALHSIPSAAAERHLLPGNILWTILFGSWLALTCYIVSIVLNFVPLGGSRYARVIWELAGYLFWPFGKYVEAEVGPDSGDRSAVQAKLPSAEAESEYVENAFTPVAARFPHDHSHVVPFNSRPASMMRTSPSAAQGDQYSTLRPSEAQTAAVDAGESSGSEARRSTPRQSEAGGGSSRTSQQDEMSSLKAKGKDTDYGTMGDGSDIRALSDLERIEAEQQVYGYVQDEDGNDVAVIDRSGGRTAFALLFGVVLFPLMGLVCLACWGMVFTIPMAKLNWVLIKNLATRPLALHFRSAPGIEKTHDEDGNELAGAARKFFLPLKPGEPGPRPKTVDAGRVTLQRRSTILLCTYRAVGGQYYKYTVGGVNILFVNTVPLVFFTIIDFFLIEAYVEHHGIQSGFLAVISAQSVIFMLALASVIPLSYFIGMAVASISAQSSIGMGAVINATFGSIIEIILYAIALTQKKARLVEGSLIGSILAGVLLMPGLSMCSGATRRKEQRFNARSAGVTSTMLIMAIIGILTPTLFYQIYGTFQLTCEGCPSDARAGDTWTCKRCFYEHVPPATDPFFQQNVRGLMYTCTVILVLSYGVGLWFSLRTHASQIWQNPQPVQHGHAPISTQQAVTTIPSAQRASIYKRLVPAAVMQQLLPTVQGGSEQRVPVAGSTAGSNPGTVKAGGQARNGAETHAADGPSQLKLPETFSQEDYERAVALTASAFHTAFQQQQRQADAAGPNDRNIRRQSLNAASHHQKHISMHEEAEDAGGHGGHDAPSWSRATSLTVLLSCTVLYAIIAEILVDVVDVVLDGSGLDEKFLGITLFALVPNTTEFMNAMSFAINGNIALSMEIGSAYALQVCLIQIPAMVVFSAYYNAGLSDDSLIHRSFTLIFPRWDVIAIIFSVFLLTYTYIESRSNYYRGTICILSYMVLVAGFYFAPNTGDTEDPGDDNRPGLLMAGAATLLSSAGGSVAEAVKSKFTSFTVANSGAFGSLPSGLTRSSGVALAAARTHGHSLGHRFSSTIMPEPASVPILGALDWAYALWASLWAR</sequence>
<accession>A0A317XPV9</accession>
<feature type="transmembrane region" description="Helical" evidence="10">
    <location>
        <begin position="825"/>
        <end position="848"/>
    </location>
</feature>
<dbReference type="FunCoup" id="A0A317XPV9">
    <property type="interactions" value="90"/>
</dbReference>